<dbReference type="RefSeq" id="WP_150033342.1">
    <property type="nucleotide sequence ID" value="NZ_VWSH01000003.1"/>
</dbReference>
<accession>A0A5M6CJR3</accession>
<reference evidence="1 2" key="1">
    <citation type="submission" date="2019-09" db="EMBL/GenBank/DDBJ databases">
        <title>Genome sequence and assembly of Taibaiella sp.</title>
        <authorList>
            <person name="Chhetri G."/>
        </authorList>
    </citation>
    <scope>NUCLEOTIDE SEQUENCE [LARGE SCALE GENOMIC DNA]</scope>
    <source>
        <strain evidence="1 2">KVB11</strain>
    </source>
</reference>
<comment type="caution">
    <text evidence="1">The sequence shown here is derived from an EMBL/GenBank/DDBJ whole genome shotgun (WGS) entry which is preliminary data.</text>
</comment>
<dbReference type="AlphaFoldDB" id="A0A5M6CJR3"/>
<keyword evidence="2" id="KW-1185">Reference proteome</keyword>
<evidence type="ECO:0000313" key="2">
    <source>
        <dbReference type="Proteomes" id="UP000323632"/>
    </source>
</evidence>
<dbReference type="EMBL" id="VWSH01000003">
    <property type="protein sequence ID" value="KAA5533595.1"/>
    <property type="molecule type" value="Genomic_DNA"/>
</dbReference>
<evidence type="ECO:0000313" key="1">
    <source>
        <dbReference type="EMBL" id="KAA5533595.1"/>
    </source>
</evidence>
<dbReference type="InterPro" id="IPR035093">
    <property type="entry name" value="RelE/ParE_toxin_dom_sf"/>
</dbReference>
<protein>
    <submittedName>
        <fullName evidence="1">Type II toxin-antitoxin system RelE/ParE family toxin</fullName>
    </submittedName>
</protein>
<proteinExistence type="predicted"/>
<sequence length="59" mass="6939">MVYEIVWTPKAIESFLENLKYLQQKWTQREVNQFASIVEEKILLLSTHPETGSPQKKCS</sequence>
<organism evidence="1 2">
    <name type="scientific">Taibaiella lutea</name>
    <dbReference type="NCBI Taxonomy" id="2608001"/>
    <lineage>
        <taxon>Bacteria</taxon>
        <taxon>Pseudomonadati</taxon>
        <taxon>Bacteroidota</taxon>
        <taxon>Chitinophagia</taxon>
        <taxon>Chitinophagales</taxon>
        <taxon>Chitinophagaceae</taxon>
        <taxon>Taibaiella</taxon>
    </lineage>
</organism>
<name>A0A5M6CJR3_9BACT</name>
<dbReference type="Proteomes" id="UP000323632">
    <property type="component" value="Unassembled WGS sequence"/>
</dbReference>
<dbReference type="Gene3D" id="3.30.2310.20">
    <property type="entry name" value="RelE-like"/>
    <property type="match status" value="1"/>
</dbReference>
<gene>
    <name evidence="1" type="ORF">F0919_13735</name>
</gene>